<dbReference type="InterPro" id="IPR018640">
    <property type="entry name" value="DUF2063"/>
</dbReference>
<accession>A0ABV9QSS1</accession>
<name>A0ABV9QSS1_9GAMM</name>
<feature type="domain" description="Putative DNA-binding" evidence="1">
    <location>
        <begin position="7"/>
        <end position="97"/>
    </location>
</feature>
<dbReference type="GO" id="GO:0003677">
    <property type="term" value="F:DNA binding"/>
    <property type="evidence" value="ECO:0007669"/>
    <property type="project" value="UniProtKB-KW"/>
</dbReference>
<comment type="caution">
    <text evidence="2">The sequence shown here is derived from an EMBL/GenBank/DDBJ whole genome shotgun (WGS) entry which is preliminary data.</text>
</comment>
<organism evidence="2 3">
    <name type="scientific">Dokdonella ginsengisoli</name>
    <dbReference type="NCBI Taxonomy" id="363846"/>
    <lineage>
        <taxon>Bacteria</taxon>
        <taxon>Pseudomonadati</taxon>
        <taxon>Pseudomonadota</taxon>
        <taxon>Gammaproteobacteria</taxon>
        <taxon>Lysobacterales</taxon>
        <taxon>Rhodanobacteraceae</taxon>
        <taxon>Dokdonella</taxon>
    </lineage>
</organism>
<protein>
    <submittedName>
        <fullName evidence="2">DNA-binding domain-containing protein</fullName>
    </submittedName>
</protein>
<keyword evidence="3" id="KW-1185">Reference proteome</keyword>
<sequence>MTTLAGLQRQMQAHVLREDSSALDAVVASADADAGRRLGIYTHAYRARLLGVLRNDFPGLRALAGEDEFERLARAYVEAAPSTHANVRWYGARLAAFARERAPWSTRAELAEMAGLEWKLGLAFDAADQASVEFAALAALPPADWPTLRLTLHASLQRARLTRNVDAIRRAVDREEAVPALEPFASPQGWVTWRRDSIVRHRRLDDDEAAALDAVAQGATFADLCTHLCRWHAPEAVAARAATLLRRWVEDGWIAGYAPAGE</sequence>
<evidence type="ECO:0000259" key="1">
    <source>
        <dbReference type="Pfam" id="PF09836"/>
    </source>
</evidence>
<dbReference type="Gene3D" id="1.10.150.690">
    <property type="entry name" value="DUF2063"/>
    <property type="match status" value="1"/>
</dbReference>
<dbReference type="Pfam" id="PF09836">
    <property type="entry name" value="DUF2063"/>
    <property type="match status" value="1"/>
</dbReference>
<dbReference type="RefSeq" id="WP_380019888.1">
    <property type="nucleotide sequence ID" value="NZ_JBHSHD010000006.1"/>
</dbReference>
<reference evidence="3" key="1">
    <citation type="journal article" date="2019" name="Int. J. Syst. Evol. Microbiol.">
        <title>The Global Catalogue of Microorganisms (GCM) 10K type strain sequencing project: providing services to taxonomists for standard genome sequencing and annotation.</title>
        <authorList>
            <consortium name="The Broad Institute Genomics Platform"/>
            <consortium name="The Broad Institute Genome Sequencing Center for Infectious Disease"/>
            <person name="Wu L."/>
            <person name="Ma J."/>
        </authorList>
    </citation>
    <scope>NUCLEOTIDE SEQUENCE [LARGE SCALE GENOMIC DNA]</scope>
    <source>
        <strain evidence="3">CCUG 30340</strain>
    </source>
</reference>
<dbReference type="InterPro" id="IPR044922">
    <property type="entry name" value="DUF2063_N_sf"/>
</dbReference>
<dbReference type="Proteomes" id="UP001595886">
    <property type="component" value="Unassembled WGS sequence"/>
</dbReference>
<evidence type="ECO:0000313" key="3">
    <source>
        <dbReference type="Proteomes" id="UP001595886"/>
    </source>
</evidence>
<evidence type="ECO:0000313" key="2">
    <source>
        <dbReference type="EMBL" id="MFC4820065.1"/>
    </source>
</evidence>
<keyword evidence="2" id="KW-0238">DNA-binding</keyword>
<proteinExistence type="predicted"/>
<dbReference type="EMBL" id="JBHSHD010000006">
    <property type="protein sequence ID" value="MFC4820065.1"/>
    <property type="molecule type" value="Genomic_DNA"/>
</dbReference>
<gene>
    <name evidence="2" type="ORF">ACFO6Q_07010</name>
</gene>